<reference evidence="1" key="1">
    <citation type="submission" date="2023-04" db="EMBL/GenBank/DDBJ databases">
        <title>Ambrosiozyma monospora NBRC 10751.</title>
        <authorList>
            <person name="Ichikawa N."/>
            <person name="Sato H."/>
            <person name="Tonouchi N."/>
        </authorList>
    </citation>
    <scope>NUCLEOTIDE SEQUENCE</scope>
    <source>
        <strain evidence="1">NBRC 10751</strain>
    </source>
</reference>
<dbReference type="EMBL" id="BSXS01014753">
    <property type="protein sequence ID" value="GMF05922.1"/>
    <property type="molecule type" value="Genomic_DNA"/>
</dbReference>
<gene>
    <name evidence="1" type="ORF">Amon02_001250400</name>
</gene>
<organism evidence="1 2">
    <name type="scientific">Ambrosiozyma monospora</name>
    <name type="common">Yeast</name>
    <name type="synonym">Endomycopsis monosporus</name>
    <dbReference type="NCBI Taxonomy" id="43982"/>
    <lineage>
        <taxon>Eukaryota</taxon>
        <taxon>Fungi</taxon>
        <taxon>Dikarya</taxon>
        <taxon>Ascomycota</taxon>
        <taxon>Saccharomycotina</taxon>
        <taxon>Pichiomycetes</taxon>
        <taxon>Pichiales</taxon>
        <taxon>Pichiaceae</taxon>
        <taxon>Ambrosiozyma</taxon>
    </lineage>
</organism>
<evidence type="ECO:0000313" key="2">
    <source>
        <dbReference type="Proteomes" id="UP001165064"/>
    </source>
</evidence>
<accession>A0ACB5UAT9</accession>
<evidence type="ECO:0000313" key="1">
    <source>
        <dbReference type="EMBL" id="GMF05922.1"/>
    </source>
</evidence>
<name>A0ACB5UAT9_AMBMO</name>
<protein>
    <submittedName>
        <fullName evidence="1">Unnamed protein product</fullName>
    </submittedName>
</protein>
<dbReference type="Proteomes" id="UP001165064">
    <property type="component" value="Unassembled WGS sequence"/>
</dbReference>
<sequence length="82" mass="9232">MEFCAPEFQIVSEMIPQFGFCACLNPNEIELSNVKEVIILGVKRIVFSYATPSFKVWFQLSTSNSHVIIIHCQFVPPLIGSP</sequence>
<proteinExistence type="predicted"/>
<keyword evidence="2" id="KW-1185">Reference proteome</keyword>
<comment type="caution">
    <text evidence="1">The sequence shown here is derived from an EMBL/GenBank/DDBJ whole genome shotgun (WGS) entry which is preliminary data.</text>
</comment>